<feature type="compositionally biased region" description="Polar residues" evidence="1">
    <location>
        <begin position="60"/>
        <end position="69"/>
    </location>
</feature>
<feature type="domain" description="SMP" evidence="2">
    <location>
        <begin position="14"/>
        <end position="51"/>
    </location>
</feature>
<dbReference type="InterPro" id="IPR007011">
    <property type="entry name" value="LEA_SMP_dom"/>
</dbReference>
<dbReference type="AlphaFoldDB" id="A0AAW0R0M7"/>
<comment type="caution">
    <text evidence="3">The sequence shown here is derived from an EMBL/GenBank/DDBJ whole genome shotgun (WGS) entry which is preliminary data.</text>
</comment>
<evidence type="ECO:0000313" key="4">
    <source>
        <dbReference type="Proteomes" id="UP001392437"/>
    </source>
</evidence>
<dbReference type="Proteomes" id="UP001392437">
    <property type="component" value="Unassembled WGS sequence"/>
</dbReference>
<gene>
    <name evidence="3" type="ORF">PG999_004940</name>
</gene>
<protein>
    <recommendedName>
        <fullName evidence="2">SMP domain-containing protein</fullName>
    </recommendedName>
</protein>
<proteinExistence type="predicted"/>
<feature type="compositionally biased region" description="Low complexity" evidence="1">
    <location>
        <begin position="35"/>
        <end position="47"/>
    </location>
</feature>
<feature type="region of interest" description="Disordered" evidence="1">
    <location>
        <begin position="1"/>
        <end position="69"/>
    </location>
</feature>
<sequence length="69" mass="7079">MPCEDNKNKGAAMQPTDASRIQSAEAKSGTGDTPADSFAARAQSAAAKNEEKPAEGDVTISDSPKNSPK</sequence>
<dbReference type="EMBL" id="JAQQWP010000004">
    <property type="protein sequence ID" value="KAK8120820.1"/>
    <property type="molecule type" value="Genomic_DNA"/>
</dbReference>
<accession>A0AAW0R0M7</accession>
<evidence type="ECO:0000256" key="1">
    <source>
        <dbReference type="SAM" id="MobiDB-lite"/>
    </source>
</evidence>
<reference evidence="3 4" key="1">
    <citation type="submission" date="2023-01" db="EMBL/GenBank/DDBJ databases">
        <title>Analysis of 21 Apiospora genomes using comparative genomics revels a genus with tremendous synthesis potential of carbohydrate active enzymes and secondary metabolites.</title>
        <authorList>
            <person name="Sorensen T."/>
        </authorList>
    </citation>
    <scope>NUCLEOTIDE SEQUENCE [LARGE SCALE GENOMIC DNA]</scope>
    <source>
        <strain evidence="3 4">CBS 117206</strain>
    </source>
</reference>
<evidence type="ECO:0000313" key="3">
    <source>
        <dbReference type="EMBL" id="KAK8120820.1"/>
    </source>
</evidence>
<keyword evidence="4" id="KW-1185">Reference proteome</keyword>
<name>A0AAW0R0M7_9PEZI</name>
<dbReference type="Pfam" id="PF04927">
    <property type="entry name" value="SMP"/>
    <property type="match status" value="1"/>
</dbReference>
<organism evidence="3 4">
    <name type="scientific">Apiospora kogelbergensis</name>
    <dbReference type="NCBI Taxonomy" id="1337665"/>
    <lineage>
        <taxon>Eukaryota</taxon>
        <taxon>Fungi</taxon>
        <taxon>Dikarya</taxon>
        <taxon>Ascomycota</taxon>
        <taxon>Pezizomycotina</taxon>
        <taxon>Sordariomycetes</taxon>
        <taxon>Xylariomycetidae</taxon>
        <taxon>Amphisphaeriales</taxon>
        <taxon>Apiosporaceae</taxon>
        <taxon>Apiospora</taxon>
    </lineage>
</organism>
<evidence type="ECO:0000259" key="2">
    <source>
        <dbReference type="Pfam" id="PF04927"/>
    </source>
</evidence>